<dbReference type="Pfam" id="PF13692">
    <property type="entry name" value="Glyco_trans_1_4"/>
    <property type="match status" value="1"/>
</dbReference>
<evidence type="ECO:0000313" key="2">
    <source>
        <dbReference type="EMBL" id="TFW21153.1"/>
    </source>
</evidence>
<dbReference type="Pfam" id="PF13439">
    <property type="entry name" value="Glyco_transf_4"/>
    <property type="match status" value="1"/>
</dbReference>
<accession>A0A4Y9SHI6</accession>
<dbReference type="Proteomes" id="UP000298438">
    <property type="component" value="Unassembled WGS sequence"/>
</dbReference>
<dbReference type="InterPro" id="IPR028098">
    <property type="entry name" value="Glyco_trans_4-like_N"/>
</dbReference>
<keyword evidence="2" id="KW-0808">Transferase</keyword>
<feature type="domain" description="Glycosyltransferase subfamily 4-like N-terminal" evidence="1">
    <location>
        <begin position="30"/>
        <end position="201"/>
    </location>
</feature>
<dbReference type="PANTHER" id="PTHR45947">
    <property type="entry name" value="SULFOQUINOVOSYL TRANSFERASE SQD2"/>
    <property type="match status" value="1"/>
</dbReference>
<dbReference type="RefSeq" id="WP_135206949.1">
    <property type="nucleotide sequence ID" value="NZ_SPVF01000123.1"/>
</dbReference>
<dbReference type="EMBL" id="SPVF01000123">
    <property type="protein sequence ID" value="TFW21153.1"/>
    <property type="molecule type" value="Genomic_DNA"/>
</dbReference>
<dbReference type="InterPro" id="IPR050194">
    <property type="entry name" value="Glycosyltransferase_grp1"/>
</dbReference>
<proteinExistence type="predicted"/>
<comment type="caution">
    <text evidence="2">The sequence shown here is derived from an EMBL/GenBank/DDBJ whole genome shotgun (WGS) entry which is preliminary data.</text>
</comment>
<protein>
    <submittedName>
        <fullName evidence="2">Glycosyltransferase</fullName>
    </submittedName>
</protein>
<reference evidence="2 3" key="1">
    <citation type="submission" date="2019-03" db="EMBL/GenBank/DDBJ databases">
        <title>Draft Genome Sequence of Massilia arenosa sp. nov., a Novel Massilia Species Isolated from a Sandy-loam Maize Soil.</title>
        <authorList>
            <person name="Raths R."/>
            <person name="Peta V."/>
            <person name="Bucking H."/>
        </authorList>
    </citation>
    <scope>NUCLEOTIDE SEQUENCE [LARGE SCALE GENOMIC DNA]</scope>
    <source>
        <strain evidence="2 3">MC02</strain>
    </source>
</reference>
<name>A0A4Y9SHI6_9BURK</name>
<organism evidence="2 3">
    <name type="scientific">Zemynaea arenosa</name>
    <dbReference type="NCBI Taxonomy" id="2561931"/>
    <lineage>
        <taxon>Bacteria</taxon>
        <taxon>Pseudomonadati</taxon>
        <taxon>Pseudomonadota</taxon>
        <taxon>Betaproteobacteria</taxon>
        <taxon>Burkholderiales</taxon>
        <taxon>Oxalobacteraceae</taxon>
        <taxon>Telluria group</taxon>
        <taxon>Zemynaea</taxon>
    </lineage>
</organism>
<dbReference type="AlphaFoldDB" id="A0A4Y9SHI6"/>
<evidence type="ECO:0000259" key="1">
    <source>
        <dbReference type="Pfam" id="PF13439"/>
    </source>
</evidence>
<dbReference type="Gene3D" id="3.40.50.2000">
    <property type="entry name" value="Glycogen Phosphorylase B"/>
    <property type="match status" value="2"/>
</dbReference>
<gene>
    <name evidence="2" type="ORF">E4L96_09370</name>
</gene>
<dbReference type="GO" id="GO:0016758">
    <property type="term" value="F:hexosyltransferase activity"/>
    <property type="evidence" value="ECO:0007669"/>
    <property type="project" value="TreeGrafter"/>
</dbReference>
<evidence type="ECO:0000313" key="3">
    <source>
        <dbReference type="Proteomes" id="UP000298438"/>
    </source>
</evidence>
<dbReference type="PANTHER" id="PTHR45947:SF3">
    <property type="entry name" value="SULFOQUINOVOSYL TRANSFERASE SQD2"/>
    <property type="match status" value="1"/>
</dbReference>
<keyword evidence="3" id="KW-1185">Reference proteome</keyword>
<dbReference type="OrthoDB" id="9815351at2"/>
<sequence>MTEPRPFRLLQLVPEALPSFRADVATLFGKYLPRHAVLCDIVGKAGQGELDGHAFASARRPPKHGKRWRNELAFAGLCLRAAWTADKRACDVLQVRDMVSIGLLVLLIARLRGMRFAYWVSFLISEGRIERARSELARRRSLHYTLVLWKGLVERWLLYKIVLPRADAVFVQSDAMLDRMAARGIARSKMYAVPMGVDTEKLGLATVQGRRRDGWDGIPVLAYLGTLDSSRHIDKVLDALHLLRTQLNWPTARLLLIGDSPTPSDVVTLRAHAAALGLADAIHITGWLPSEQALPLLAGADAAISYIPRGDLFDISSPTKLLEYLALAMPCVGNDTPDQVHVLSKSQAGWLTESTPQAMAEGVAAIFADRPAARAKAAKGPQFIEQNRSYRVLAAGLAERYRQMR</sequence>
<dbReference type="SUPFAM" id="SSF53756">
    <property type="entry name" value="UDP-Glycosyltransferase/glycogen phosphorylase"/>
    <property type="match status" value="1"/>
</dbReference>